<dbReference type="GO" id="GO:0032259">
    <property type="term" value="P:methylation"/>
    <property type="evidence" value="ECO:0007669"/>
    <property type="project" value="UniProtKB-KW"/>
</dbReference>
<name>W5IHI9_SCAIO</name>
<dbReference type="Pfam" id="PF05175">
    <property type="entry name" value="MTS"/>
    <property type="match status" value="1"/>
</dbReference>
<proteinExistence type="predicted"/>
<reference evidence="4 5" key="1">
    <citation type="submission" date="2012-01" db="EMBL/GenBank/DDBJ databases">
        <title>The Genome Sequence of Scardovia inopinata F0304.</title>
        <authorList>
            <consortium name="The Broad Institute Genome Sequencing Platform"/>
            <person name="Ward D."/>
            <person name="Earl A."/>
            <person name="Feldgarden M."/>
            <person name="Gevers D."/>
            <person name="Young S."/>
            <person name="Zeng Q."/>
            <person name="Koehrsen M."/>
            <person name="Alvarado L."/>
            <person name="Berlin A.M."/>
            <person name="Borenstein D."/>
            <person name="Chapman S.B."/>
            <person name="Chen Z."/>
            <person name="Engels R."/>
            <person name="Freedman E."/>
            <person name="Gellesch M."/>
            <person name="Goldberg J."/>
            <person name="Griggs A."/>
            <person name="Gujja S."/>
            <person name="Heilman E.R."/>
            <person name="Heiman D.I."/>
            <person name="Hepburn T.A."/>
            <person name="Howarth C."/>
            <person name="Jen D."/>
            <person name="Larson L."/>
            <person name="Mehta T."/>
            <person name="Park D."/>
            <person name="Pearson M."/>
            <person name="Richards J."/>
            <person name="Roberts A."/>
            <person name="Saif S."/>
            <person name="Shea T.D."/>
            <person name="Shenoy N."/>
            <person name="Sisk P."/>
            <person name="Stolte C."/>
            <person name="Sykes S.N."/>
            <person name="Walk T."/>
            <person name="White J."/>
            <person name="Yandava C."/>
            <person name="Izard J."/>
            <person name="Baranova O.V."/>
            <person name="Blanton J.M."/>
            <person name="Tanner A.C."/>
            <person name="Dewhirst F."/>
            <person name="Haas B."/>
            <person name="Nusbaum C."/>
            <person name="Birren B."/>
        </authorList>
    </citation>
    <scope>NUCLEOTIDE SEQUENCE [LARGE SCALE GENOMIC DNA]</scope>
    <source>
        <strain evidence="4 5">F0304</strain>
    </source>
</reference>
<dbReference type="HOGENOM" id="CLU_018398_7_0_11"/>
<gene>
    <name evidence="4" type="ORF">HMPREF9020_01409</name>
</gene>
<dbReference type="InterPro" id="IPR029063">
    <property type="entry name" value="SAM-dependent_MTases_sf"/>
</dbReference>
<dbReference type="EMBL" id="ADCX01000013">
    <property type="protein sequence ID" value="EFG26324.1"/>
    <property type="molecule type" value="Genomic_DNA"/>
</dbReference>
<protein>
    <recommendedName>
        <fullName evidence="3">Methyltransferase small domain-containing protein</fullName>
    </recommendedName>
</protein>
<dbReference type="GO" id="GO:0008757">
    <property type="term" value="F:S-adenosylmethionine-dependent methyltransferase activity"/>
    <property type="evidence" value="ECO:0007669"/>
    <property type="project" value="InterPro"/>
</dbReference>
<evidence type="ECO:0000313" key="5">
    <source>
        <dbReference type="Proteomes" id="UP000005777"/>
    </source>
</evidence>
<keyword evidence="1" id="KW-0489">Methyltransferase</keyword>
<dbReference type="SUPFAM" id="SSF53335">
    <property type="entry name" value="S-adenosyl-L-methionine-dependent methyltransferases"/>
    <property type="match status" value="1"/>
</dbReference>
<evidence type="ECO:0000256" key="2">
    <source>
        <dbReference type="ARBA" id="ARBA00022679"/>
    </source>
</evidence>
<dbReference type="eggNOG" id="COG2813">
    <property type="taxonomic scope" value="Bacteria"/>
</dbReference>
<keyword evidence="2" id="KW-0808">Transferase</keyword>
<dbReference type="RefSeq" id="WP_006293799.1">
    <property type="nucleotide sequence ID" value="NZ_GG770226.1"/>
</dbReference>
<sequence length="243" mass="26939">MNSDKQEEAAADSQQYQDFGEHHMTDHYFSAHPSSDDRRELIEVSLRSIPVQVETAAGVFSAHRLDTGTQVLFDHVPGSAADQAEGRTVATCLDLGCGWGPISLALAREYPQARVWALDSNERAVELTQANANRNGLTTIAAGTRQDLEDRYGAEWTDASFDLIWSNPPIRIGKDPLHNLLMTYLPRLSSNGYAYLVVQKNLGSDSLLSWLSKELGNGFSVRKYSSAKGYRIIEIHRAAEDQQ</sequence>
<dbReference type="InterPro" id="IPR007848">
    <property type="entry name" value="Small_mtfrase_dom"/>
</dbReference>
<keyword evidence="5" id="KW-1185">Reference proteome</keyword>
<dbReference type="CDD" id="cd02440">
    <property type="entry name" value="AdoMet_MTases"/>
    <property type="match status" value="1"/>
</dbReference>
<evidence type="ECO:0000256" key="1">
    <source>
        <dbReference type="ARBA" id="ARBA00022603"/>
    </source>
</evidence>
<evidence type="ECO:0000313" key="4">
    <source>
        <dbReference type="EMBL" id="EFG26324.1"/>
    </source>
</evidence>
<dbReference type="InterPro" id="IPR046977">
    <property type="entry name" value="RsmC/RlmG"/>
</dbReference>
<comment type="caution">
    <text evidence="4">The sequence shown here is derived from an EMBL/GenBank/DDBJ whole genome shotgun (WGS) entry which is preliminary data.</text>
</comment>
<dbReference type="PANTHER" id="PTHR47816:SF4">
    <property type="entry name" value="RIBOSOMAL RNA SMALL SUBUNIT METHYLTRANSFERASE C"/>
    <property type="match status" value="1"/>
</dbReference>
<evidence type="ECO:0000259" key="3">
    <source>
        <dbReference type="Pfam" id="PF05175"/>
    </source>
</evidence>
<dbReference type="AlphaFoldDB" id="W5IHI9"/>
<dbReference type="Proteomes" id="UP000005777">
    <property type="component" value="Unassembled WGS sequence"/>
</dbReference>
<accession>W5IHI9</accession>
<organism evidence="4 5">
    <name type="scientific">Scardovia inopinata F0304</name>
    <dbReference type="NCBI Taxonomy" id="641146"/>
    <lineage>
        <taxon>Bacteria</taxon>
        <taxon>Bacillati</taxon>
        <taxon>Actinomycetota</taxon>
        <taxon>Actinomycetes</taxon>
        <taxon>Bifidobacteriales</taxon>
        <taxon>Bifidobacteriaceae</taxon>
        <taxon>Scardovia</taxon>
    </lineage>
</organism>
<dbReference type="Gene3D" id="3.40.50.150">
    <property type="entry name" value="Vaccinia Virus protein VP39"/>
    <property type="match status" value="1"/>
</dbReference>
<feature type="domain" description="Methyltransferase small" evidence="3">
    <location>
        <begin position="52"/>
        <end position="232"/>
    </location>
</feature>
<dbReference type="PANTHER" id="PTHR47816">
    <property type="entry name" value="RIBOSOMAL RNA SMALL SUBUNIT METHYLTRANSFERASE C"/>
    <property type="match status" value="1"/>
</dbReference>